<dbReference type="InterPro" id="IPR004360">
    <property type="entry name" value="Glyas_Fos-R_dOase_dom"/>
</dbReference>
<dbReference type="OrthoDB" id="9794917at2"/>
<dbReference type="PANTHER" id="PTHR36437:SF2">
    <property type="entry name" value="GLYOXALASE_BLEOMYCIN RESISTANCE PROTEIN_DIOXYGENASE"/>
    <property type="match status" value="1"/>
</dbReference>
<dbReference type="PROSITE" id="PS51819">
    <property type="entry name" value="VOC"/>
    <property type="match status" value="1"/>
</dbReference>
<sequence>MITQAAQISILVKDLEEAKQYYTKKLGFIVRDEIEFSPGWKYLTVSPGSANETRLELVKADTPEQEEIIGRQAANQVLIMFLSDDIEKDYREMKARGVIFQGEPQPVPGGKGVGFEDLYGNAFDLYQPDTKEG</sequence>
<dbReference type="RefSeq" id="WP_095314251.1">
    <property type="nucleotide sequence ID" value="NZ_JBHTNL010000018.1"/>
</dbReference>
<reference evidence="2 3" key="1">
    <citation type="journal article" date="2007" name="Int. J. Syst. Evol. Microbiol.">
        <title>Oceanobacillus profundus sp. nov., isolated from a deep-sea sediment core.</title>
        <authorList>
            <person name="Kim Y.G."/>
            <person name="Choi D.H."/>
            <person name="Hyun S."/>
            <person name="Cho B.C."/>
        </authorList>
    </citation>
    <scope>NUCLEOTIDE SEQUENCE [LARGE SCALE GENOMIC DNA]</scope>
    <source>
        <strain evidence="2 3">DSM 18246</strain>
    </source>
</reference>
<comment type="caution">
    <text evidence="2">The sequence shown here is derived from an EMBL/GenBank/DDBJ whole genome shotgun (WGS) entry which is preliminary data.</text>
</comment>
<evidence type="ECO:0000313" key="3">
    <source>
        <dbReference type="Proteomes" id="UP000285456"/>
    </source>
</evidence>
<evidence type="ECO:0000313" key="2">
    <source>
        <dbReference type="EMBL" id="RHW32282.1"/>
    </source>
</evidence>
<gene>
    <name evidence="2" type="ORF">D1B32_11000</name>
</gene>
<dbReference type="Gene3D" id="3.10.180.10">
    <property type="entry name" value="2,3-Dihydroxybiphenyl 1,2-Dioxygenase, domain 1"/>
    <property type="match status" value="1"/>
</dbReference>
<accession>A0A417YHA8</accession>
<dbReference type="InterPro" id="IPR037523">
    <property type="entry name" value="VOC_core"/>
</dbReference>
<organism evidence="2 3">
    <name type="scientific">Oceanobacillus profundus</name>
    <dbReference type="NCBI Taxonomy" id="372463"/>
    <lineage>
        <taxon>Bacteria</taxon>
        <taxon>Bacillati</taxon>
        <taxon>Bacillota</taxon>
        <taxon>Bacilli</taxon>
        <taxon>Bacillales</taxon>
        <taxon>Bacillaceae</taxon>
        <taxon>Oceanobacillus</taxon>
    </lineage>
</organism>
<dbReference type="EMBL" id="QWEH01000006">
    <property type="protein sequence ID" value="RHW32282.1"/>
    <property type="molecule type" value="Genomic_DNA"/>
</dbReference>
<dbReference type="SUPFAM" id="SSF54593">
    <property type="entry name" value="Glyoxalase/Bleomycin resistance protein/Dihydroxybiphenyl dioxygenase"/>
    <property type="match status" value="1"/>
</dbReference>
<evidence type="ECO:0000259" key="1">
    <source>
        <dbReference type="PROSITE" id="PS51819"/>
    </source>
</evidence>
<feature type="domain" description="VOC" evidence="1">
    <location>
        <begin position="4"/>
        <end position="128"/>
    </location>
</feature>
<proteinExistence type="predicted"/>
<name>A0A417YHA8_9BACI</name>
<keyword evidence="3" id="KW-1185">Reference proteome</keyword>
<protein>
    <submittedName>
        <fullName evidence="2">Glyoxalase</fullName>
    </submittedName>
</protein>
<dbReference type="PANTHER" id="PTHR36437">
    <property type="entry name" value="GLYOXALASE/BLEOMYCIN RESISTANCE PROTEIN/DIOXYGENASE"/>
    <property type="match status" value="1"/>
</dbReference>
<dbReference type="Pfam" id="PF00903">
    <property type="entry name" value="Glyoxalase"/>
    <property type="match status" value="1"/>
</dbReference>
<dbReference type="AlphaFoldDB" id="A0A417YHA8"/>
<dbReference type="Proteomes" id="UP000285456">
    <property type="component" value="Unassembled WGS sequence"/>
</dbReference>
<dbReference type="InterPro" id="IPR029068">
    <property type="entry name" value="Glyas_Bleomycin-R_OHBP_Dase"/>
</dbReference>